<dbReference type="Gramene" id="Kaladp0674s0092.1.v1.1">
    <property type="protein sequence ID" value="Kaladp0674s0092.1.v1.1.CDS.1"/>
    <property type="gene ID" value="Kaladp0674s0092.v1.1"/>
</dbReference>
<evidence type="ECO:0000313" key="2">
    <source>
        <dbReference type="EnsemblPlants" id="Kaladp0674s0092.1.v1.1.CDS.1"/>
    </source>
</evidence>
<keyword evidence="3" id="KW-1185">Reference proteome</keyword>
<dbReference type="Pfam" id="PF03478">
    <property type="entry name" value="Beta-prop_KIB1-4"/>
    <property type="match status" value="1"/>
</dbReference>
<evidence type="ECO:0000313" key="3">
    <source>
        <dbReference type="Proteomes" id="UP000594263"/>
    </source>
</evidence>
<evidence type="ECO:0000259" key="1">
    <source>
        <dbReference type="SMART" id="SM00256"/>
    </source>
</evidence>
<dbReference type="InterPro" id="IPR001810">
    <property type="entry name" value="F-box_dom"/>
</dbReference>
<dbReference type="InterPro" id="IPR036047">
    <property type="entry name" value="F-box-like_dom_sf"/>
</dbReference>
<dbReference type="SUPFAM" id="SSF81383">
    <property type="entry name" value="F-box domain"/>
    <property type="match status" value="1"/>
</dbReference>
<dbReference type="InterPro" id="IPR005174">
    <property type="entry name" value="KIB1-4_b-propeller"/>
</dbReference>
<protein>
    <recommendedName>
        <fullName evidence="1">F-box domain-containing protein</fullName>
    </recommendedName>
</protein>
<sequence length="435" mass="49352">MISLYFYQIVLCSTFDPPSLSFKTLAMDLDPLCRPWSDLPQELLGKISDSLDSRIDLRRLRSVCSPWRSVIPKPPCQDSRIWSVQSLEKKLHNTTKVLFSLVECNVYYLRSLSNPAQIGSIIKVEELGDGRVKALSPFSDSNLPGFQGILDLSNYKVIELKRFFYMKTLGEISGTGNHMKAVLFVDRPSINFNDLSFMGQIDDRLVQWTAGNVHRSRQDPVSIDFRSFGVASRRENLHILSYTWEFLFFDAFLNMEIYPEVPLCFGTGRKYLVESCGDLYFAAERLIVSEKHDEELDESLSRVGFVIYQFDSDLKQWCQVHSLGDQSFFVASDCSFSVSPREIPSLRRNCIYFAASDYGADDYYPEGCNKEPGAIGIFDIEKNGCVGCVFYGSDPSCSPFVWPPCANLLCISKKGVFNSLRHMLGKWSGCLLLKS</sequence>
<name>A0A7N0VGV7_KALFE</name>
<dbReference type="InterPro" id="IPR051304">
    <property type="entry name" value="SCF_F-box_domain"/>
</dbReference>
<dbReference type="EnsemblPlants" id="Kaladp0674s0092.1.v1.1">
    <property type="protein sequence ID" value="Kaladp0674s0092.1.v1.1.CDS.1"/>
    <property type="gene ID" value="Kaladp0674s0092.v1.1"/>
</dbReference>
<dbReference type="AlphaFoldDB" id="A0A7N0VGV7"/>
<accession>A0A7N0VGV7</accession>
<dbReference type="Pfam" id="PF12937">
    <property type="entry name" value="F-box-like"/>
    <property type="match status" value="1"/>
</dbReference>
<feature type="domain" description="F-box" evidence="1">
    <location>
        <begin position="39"/>
        <end position="79"/>
    </location>
</feature>
<reference evidence="2" key="1">
    <citation type="submission" date="2021-01" db="UniProtKB">
        <authorList>
            <consortium name="EnsemblPlants"/>
        </authorList>
    </citation>
    <scope>IDENTIFICATION</scope>
</reference>
<dbReference type="PANTHER" id="PTHR47123:SF25">
    <property type="entry name" value="F-BOX PROTEIN"/>
    <property type="match status" value="1"/>
</dbReference>
<dbReference type="PANTHER" id="PTHR47123">
    <property type="entry name" value="F-BOX PROTEIN SKIP23"/>
    <property type="match status" value="1"/>
</dbReference>
<dbReference type="OMA" id="KICYIDY"/>
<organism evidence="2 3">
    <name type="scientific">Kalanchoe fedtschenkoi</name>
    <name type="common">Lavender scallops</name>
    <name type="synonym">South American air plant</name>
    <dbReference type="NCBI Taxonomy" id="63787"/>
    <lineage>
        <taxon>Eukaryota</taxon>
        <taxon>Viridiplantae</taxon>
        <taxon>Streptophyta</taxon>
        <taxon>Embryophyta</taxon>
        <taxon>Tracheophyta</taxon>
        <taxon>Spermatophyta</taxon>
        <taxon>Magnoliopsida</taxon>
        <taxon>eudicotyledons</taxon>
        <taxon>Gunneridae</taxon>
        <taxon>Pentapetalae</taxon>
        <taxon>Saxifragales</taxon>
        <taxon>Crassulaceae</taxon>
        <taxon>Kalanchoe</taxon>
    </lineage>
</organism>
<dbReference type="SMART" id="SM00256">
    <property type="entry name" value="FBOX"/>
    <property type="match status" value="1"/>
</dbReference>
<dbReference type="Proteomes" id="UP000594263">
    <property type="component" value="Unplaced"/>
</dbReference>
<proteinExistence type="predicted"/>
<dbReference type="Gene3D" id="1.20.1280.50">
    <property type="match status" value="1"/>
</dbReference>